<evidence type="ECO:0000313" key="3">
    <source>
        <dbReference type="Proteomes" id="UP001182171"/>
    </source>
</evidence>
<evidence type="ECO:0000256" key="1">
    <source>
        <dbReference type="SAM" id="Phobius"/>
    </source>
</evidence>
<evidence type="ECO:0008006" key="4">
    <source>
        <dbReference type="Google" id="ProtNLM"/>
    </source>
</evidence>
<dbReference type="GO" id="GO:0001907">
    <property type="term" value="P:symbiont-mediated killing of host cell"/>
    <property type="evidence" value="ECO:0007669"/>
    <property type="project" value="InterPro"/>
</dbReference>
<keyword evidence="1" id="KW-1133">Transmembrane helix</keyword>
<dbReference type="EMBL" id="OQ921331">
    <property type="protein sequence ID" value="WMX18828.1"/>
    <property type="molecule type" value="Genomic_DNA"/>
</dbReference>
<evidence type="ECO:0000313" key="2">
    <source>
        <dbReference type="EMBL" id="WMX18828.1"/>
    </source>
</evidence>
<proteinExistence type="predicted"/>
<name>A0AA51VHF2_9CAUD</name>
<sequence length="82" mass="9181">MSLPISGDTITRVGAQAAAATMGGGWVADIMSWQWGTISFIVGTVVAVLTFLWNAYYKRKEYLLKEKALQKGLEYYEFKNKP</sequence>
<reference evidence="2" key="1">
    <citation type="submission" date="2023-05" db="EMBL/GenBank/DDBJ databases">
        <title>Complete genome sequence of three non-O157 smooth Escherichia coli infecting phages.</title>
        <authorList>
            <person name="Pas C."/>
            <person name="Briers Y."/>
            <person name="Fieseler L."/>
        </authorList>
    </citation>
    <scope>NUCLEOTIDE SEQUENCE</scope>
</reference>
<protein>
    <recommendedName>
        <fullName evidence="4">Holin</fullName>
    </recommendedName>
</protein>
<keyword evidence="3" id="KW-1185">Reference proteome</keyword>
<keyword evidence="1" id="KW-0812">Transmembrane</keyword>
<accession>A0AA51VHF2</accession>
<feature type="transmembrane region" description="Helical" evidence="1">
    <location>
        <begin position="35"/>
        <end position="57"/>
    </location>
</feature>
<dbReference type="GO" id="GO:0140911">
    <property type="term" value="F:pore-forming activity"/>
    <property type="evidence" value="ECO:0007669"/>
    <property type="project" value="InterPro"/>
</dbReference>
<dbReference type="Proteomes" id="UP001182171">
    <property type="component" value="Segment"/>
</dbReference>
<keyword evidence="1" id="KW-0472">Membrane</keyword>
<dbReference type="Pfam" id="PF04971">
    <property type="entry name" value="Phage_holin_2_1"/>
    <property type="match status" value="1"/>
</dbReference>
<dbReference type="InterPro" id="IPR007054">
    <property type="entry name" value="Lysis_S"/>
</dbReference>
<organism evidence="2 3">
    <name type="scientific">Escherichia phage vB_EcoP_PAS7</name>
    <dbReference type="NCBI Taxonomy" id="3053875"/>
    <lineage>
        <taxon>Viruses</taxon>
        <taxon>Duplodnaviria</taxon>
        <taxon>Heunggongvirae</taxon>
        <taxon>Uroviricota</taxon>
        <taxon>Caudoviricetes</taxon>
        <taxon>Autographivirales</taxon>
        <taxon>Autoscriptoviridae</taxon>
        <taxon>Slopekvirinae</taxon>
        <taxon>Cepavirus</taxon>
        <taxon>Cepavirus PAS7</taxon>
    </lineage>
</organism>